<dbReference type="EMBL" id="BAABME010000686">
    <property type="protein sequence ID" value="GAA0144726.1"/>
    <property type="molecule type" value="Genomic_DNA"/>
</dbReference>
<proteinExistence type="predicted"/>
<dbReference type="Proteomes" id="UP001454036">
    <property type="component" value="Unassembled WGS sequence"/>
</dbReference>
<protein>
    <submittedName>
        <fullName evidence="1">Uncharacterized protein</fullName>
    </submittedName>
</protein>
<reference evidence="1 2" key="1">
    <citation type="submission" date="2024-01" db="EMBL/GenBank/DDBJ databases">
        <title>The complete chloroplast genome sequence of Lithospermum erythrorhizon: insights into the phylogenetic relationship among Boraginaceae species and the maternal lineages of purple gromwells.</title>
        <authorList>
            <person name="Okada T."/>
            <person name="Watanabe K."/>
        </authorList>
    </citation>
    <scope>NUCLEOTIDE SEQUENCE [LARGE SCALE GENOMIC DNA]</scope>
</reference>
<dbReference type="AlphaFoldDB" id="A0AAV3P1Y4"/>
<comment type="caution">
    <text evidence="1">The sequence shown here is derived from an EMBL/GenBank/DDBJ whole genome shotgun (WGS) entry which is preliminary data.</text>
</comment>
<evidence type="ECO:0000313" key="2">
    <source>
        <dbReference type="Proteomes" id="UP001454036"/>
    </source>
</evidence>
<evidence type="ECO:0000313" key="1">
    <source>
        <dbReference type="EMBL" id="GAA0144726.1"/>
    </source>
</evidence>
<keyword evidence="2" id="KW-1185">Reference proteome</keyword>
<organism evidence="1 2">
    <name type="scientific">Lithospermum erythrorhizon</name>
    <name type="common">Purple gromwell</name>
    <name type="synonym">Lithospermum officinale var. erythrorhizon</name>
    <dbReference type="NCBI Taxonomy" id="34254"/>
    <lineage>
        <taxon>Eukaryota</taxon>
        <taxon>Viridiplantae</taxon>
        <taxon>Streptophyta</taxon>
        <taxon>Embryophyta</taxon>
        <taxon>Tracheophyta</taxon>
        <taxon>Spermatophyta</taxon>
        <taxon>Magnoliopsida</taxon>
        <taxon>eudicotyledons</taxon>
        <taxon>Gunneridae</taxon>
        <taxon>Pentapetalae</taxon>
        <taxon>asterids</taxon>
        <taxon>lamiids</taxon>
        <taxon>Boraginales</taxon>
        <taxon>Boraginaceae</taxon>
        <taxon>Boraginoideae</taxon>
        <taxon>Lithospermeae</taxon>
        <taxon>Lithospermum</taxon>
    </lineage>
</organism>
<name>A0AAV3P1Y4_LITER</name>
<gene>
    <name evidence="1" type="ORF">LIER_05097</name>
</gene>
<sequence length="80" mass="8806">MHGTRKEVFVVGQAAWPASGFEMEKDDNGNVGIRSVSTMVGKIVHLKTTYYSMHMLFDIPTCDIGHSIGSPIPSSGEWHQ</sequence>
<accession>A0AAV3P1Y4</accession>